<proteinExistence type="predicted"/>
<protein>
    <recommendedName>
        <fullName evidence="3">DUF1800 domain-containing protein</fullName>
    </recommendedName>
</protein>
<dbReference type="AlphaFoldDB" id="A0A1L3JEB7"/>
<dbReference type="OrthoDB" id="9772295at2"/>
<dbReference type="Pfam" id="PF08811">
    <property type="entry name" value="DUF1800"/>
    <property type="match status" value="1"/>
</dbReference>
<dbReference type="RefSeq" id="WP_072560127.1">
    <property type="nucleotide sequence ID" value="NZ_CP018154.1"/>
</dbReference>
<dbReference type="InterPro" id="IPR014917">
    <property type="entry name" value="DUF1800"/>
</dbReference>
<organism evidence="1 2">
    <name type="scientific">Sphingorhabdus lutea</name>
    <dbReference type="NCBI Taxonomy" id="1913578"/>
    <lineage>
        <taxon>Bacteria</taxon>
        <taxon>Pseudomonadati</taxon>
        <taxon>Pseudomonadota</taxon>
        <taxon>Alphaproteobacteria</taxon>
        <taxon>Sphingomonadales</taxon>
        <taxon>Sphingomonadaceae</taxon>
        <taxon>Sphingorhabdus</taxon>
    </lineage>
</organism>
<evidence type="ECO:0000313" key="2">
    <source>
        <dbReference type="Proteomes" id="UP000242561"/>
    </source>
</evidence>
<sequence>MAKTYFFHNRFGLGGRANEAALYRNFDDKQLQNKLLQQLKEYNPAPPIYASLASTKEIAAEFSEYQMLREIAQQQRRQDGGAAKPSDDIAIDEMKVQKEVRAIRRHYIDAATARIGAALQTDTPFAERLVHFWSNHFAISSDKLQVTAFAGNYERDAIRPNIMGSFANLLKSAVRHPAMILYLDQAQSFGPNSMIMKRRNRRNPESNGGLNENLAREILELHSLGVRSVYTQNDIQQLAMAMTGWSVAIGPQAKRIARFAGNVAPDDSFFVDMLHEPGTRSFLGKTYPDIGKDQSTHMLDDVAVHPATARFIATKLARAFTTDTPPPALISALENAFMQSGGYLPSLYKILIMHEESWNAAHIKYKSPWEWAISAMRAFGTKQADNPRNIIALLDQMGQPIWKPGAPSGFPDLNDHWMGASALMARAELADIIGGLSKNAVDPRLFASLIMNDMLQKHSETAISRADSPSQGIAMALMAPEFLRR</sequence>
<dbReference type="EMBL" id="CP018154">
    <property type="protein sequence ID" value="APG63472.1"/>
    <property type="molecule type" value="Genomic_DNA"/>
</dbReference>
<dbReference type="KEGG" id="sphl:LPB140_01835"/>
<evidence type="ECO:0008006" key="3">
    <source>
        <dbReference type="Google" id="ProtNLM"/>
    </source>
</evidence>
<name>A0A1L3JEB7_9SPHN</name>
<evidence type="ECO:0000313" key="1">
    <source>
        <dbReference type="EMBL" id="APG63472.1"/>
    </source>
</evidence>
<dbReference type="Proteomes" id="UP000242561">
    <property type="component" value="Chromosome"/>
</dbReference>
<dbReference type="STRING" id="1913578.LPB140_01835"/>
<gene>
    <name evidence="1" type="ORF">LPB140_01835</name>
</gene>
<reference evidence="1 2" key="1">
    <citation type="submission" date="2016-11" db="EMBL/GenBank/DDBJ databases">
        <title>Sphingorhabdus sp. LPB0140, isolated from marine environment.</title>
        <authorList>
            <person name="Kim E."/>
            <person name="Yi H."/>
        </authorList>
    </citation>
    <scope>NUCLEOTIDE SEQUENCE [LARGE SCALE GENOMIC DNA]</scope>
    <source>
        <strain evidence="1 2">LPB0140</strain>
    </source>
</reference>
<keyword evidence="2" id="KW-1185">Reference proteome</keyword>
<accession>A0A1L3JEB7</accession>